<dbReference type="HAMAP" id="MF_01965">
    <property type="entry name" value="NADHX_dehydratase"/>
    <property type="match status" value="1"/>
</dbReference>
<keyword evidence="9 18" id="KW-0630">Potassium</keyword>
<evidence type="ECO:0000256" key="12">
    <source>
        <dbReference type="ARBA" id="ARBA00023239"/>
    </source>
</evidence>
<dbReference type="CDD" id="cd01171">
    <property type="entry name" value="YXKO-related"/>
    <property type="match status" value="1"/>
</dbReference>
<evidence type="ECO:0000259" key="20">
    <source>
        <dbReference type="PROSITE" id="PS51383"/>
    </source>
</evidence>
<dbReference type="GO" id="GO:0046496">
    <property type="term" value="P:nicotinamide nucleotide metabolic process"/>
    <property type="evidence" value="ECO:0007669"/>
    <property type="project" value="UniProtKB-UniRule"/>
</dbReference>
<dbReference type="HAMAP" id="MF_01966">
    <property type="entry name" value="NADHX_epimerase"/>
    <property type="match status" value="1"/>
</dbReference>
<proteinExistence type="inferred from homology"/>
<evidence type="ECO:0000256" key="1">
    <source>
        <dbReference type="ARBA" id="ARBA00000013"/>
    </source>
</evidence>
<dbReference type="InterPro" id="IPR017953">
    <property type="entry name" value="Carbohydrate_kinase_pred_CS"/>
</dbReference>
<comment type="function">
    <text evidence="17">Catalyzes the dehydration of the S-form of NAD(P)HX at the expense of ADP, which is converted to AMP. Together with NAD(P)HX epimerase, which catalyzes the epimerization of the S- and R-forms, the enzyme allows the repair of both epimers of NAD(P)HX, a damaged form of NAD(P)H that is a result of enzymatic or heat-dependent hydration.</text>
</comment>
<dbReference type="GO" id="GO:0052856">
    <property type="term" value="F:NAD(P)HX epimerase activity"/>
    <property type="evidence" value="ECO:0007669"/>
    <property type="project" value="UniProtKB-UniRule"/>
</dbReference>
<protein>
    <recommendedName>
        <fullName evidence="19">Bifunctional NAD(P)H-hydrate repair enzyme</fullName>
    </recommendedName>
    <alternativeName>
        <fullName evidence="19">Nicotinamide nucleotide repair protein</fullName>
    </alternativeName>
    <domain>
        <recommendedName>
            <fullName evidence="19">ADP-dependent (S)-NAD(P)H-hydrate dehydratase</fullName>
            <ecNumber evidence="19">4.2.1.136</ecNumber>
        </recommendedName>
        <alternativeName>
            <fullName evidence="19">ADP-dependent NAD(P)HX dehydratase</fullName>
        </alternativeName>
    </domain>
    <domain>
        <recommendedName>
            <fullName evidence="19">NAD(P)H-hydrate epimerase</fullName>
            <ecNumber evidence="19">5.1.99.6</ecNumber>
        </recommendedName>
    </domain>
</protein>
<evidence type="ECO:0000313" key="23">
    <source>
        <dbReference type="Proteomes" id="UP000252792"/>
    </source>
</evidence>
<keyword evidence="23" id="KW-1185">Reference proteome</keyword>
<feature type="domain" description="YjeF N-terminal" evidence="21">
    <location>
        <begin position="16"/>
        <end position="213"/>
    </location>
</feature>
<comment type="cofactor">
    <cofactor evidence="18 19">
        <name>K(+)</name>
        <dbReference type="ChEBI" id="CHEBI:29103"/>
    </cofactor>
    <text evidence="18 19">Binds 1 potassium ion per subunit.</text>
</comment>
<dbReference type="GO" id="GO:0005524">
    <property type="term" value="F:ATP binding"/>
    <property type="evidence" value="ECO:0007669"/>
    <property type="project" value="UniProtKB-UniRule"/>
</dbReference>
<evidence type="ECO:0000256" key="10">
    <source>
        <dbReference type="ARBA" id="ARBA00023027"/>
    </source>
</evidence>
<dbReference type="RefSeq" id="WP_113916433.1">
    <property type="nucleotide sequence ID" value="NZ_QNSE01000006.1"/>
</dbReference>
<evidence type="ECO:0000256" key="18">
    <source>
        <dbReference type="HAMAP-Rule" id="MF_01966"/>
    </source>
</evidence>
<feature type="binding site" evidence="18">
    <location>
        <position position="123"/>
    </location>
    <ligand>
        <name>K(+)</name>
        <dbReference type="ChEBI" id="CHEBI:29103"/>
    </ligand>
</feature>
<dbReference type="GO" id="GO:0046872">
    <property type="term" value="F:metal ion binding"/>
    <property type="evidence" value="ECO:0007669"/>
    <property type="project" value="UniProtKB-UniRule"/>
</dbReference>
<keyword evidence="13" id="KW-0511">Multifunctional enzyme</keyword>
<dbReference type="PANTHER" id="PTHR12592:SF0">
    <property type="entry name" value="ATP-DEPENDENT (S)-NAD(P)H-HYDRATE DEHYDRATASE"/>
    <property type="match status" value="1"/>
</dbReference>
<dbReference type="OrthoDB" id="9806925at2"/>
<keyword evidence="7 17" id="KW-0067">ATP-binding</keyword>
<evidence type="ECO:0000256" key="13">
    <source>
        <dbReference type="ARBA" id="ARBA00023268"/>
    </source>
</evidence>
<comment type="similarity">
    <text evidence="4 19">In the C-terminal section; belongs to the NnrD/CARKD family.</text>
</comment>
<dbReference type="InterPro" id="IPR000631">
    <property type="entry name" value="CARKD"/>
</dbReference>
<evidence type="ECO:0000256" key="11">
    <source>
        <dbReference type="ARBA" id="ARBA00023235"/>
    </source>
</evidence>
<dbReference type="GO" id="GO:0110051">
    <property type="term" value="P:metabolite repair"/>
    <property type="evidence" value="ECO:0007669"/>
    <property type="project" value="TreeGrafter"/>
</dbReference>
<keyword evidence="12 17" id="KW-0456">Lyase</keyword>
<dbReference type="EC" id="5.1.99.6" evidence="19"/>
<dbReference type="PROSITE" id="PS51385">
    <property type="entry name" value="YJEF_N"/>
    <property type="match status" value="1"/>
</dbReference>
<sequence>MAQIASTQLLLTPNEMGMADKAAVVAGESAFTLMASAGKAVADAIMTRWSKHSVLVMAGPGNNGGDGFVIAQALLQHGWPVTLAFMGQIDVMSEEAQAHAKAWQGEWQTLSPTQLENAELVVDALFGAGLSRPIEGVAHDMLEAVAQSGLPVCAVDVPSGLDGETGQVFGVTVNAELTVTFFRKKPGHLLFPGRGLCGELMVADIGIPVTVLDELNLQTWENNPELWYQKYPWPRLDGHKFHRGHAVVYGGETMTGASRLTARGAMRIGAGLVTLAAPIKAWAVYATALTGVMVAKLEQSQETEDFEELLLDSRHNAIAVGPGAGLAGFERIRTRKIALTALLTGRATVLDADALSAFSEDPQILFDAINGPCVMTPHEGEFMRLFPDINNSPEINNTPEIKKNHPDNKLTRARLAAKQSGAVVVLKGADTVIAAPDGLAIINSNAPAELATGGSGDVLTGFIVGLLAQGMEPFDAAAAAVWMHGEVGNDIGAGLIAEDLPDHLPKVLSTFKTQYFS</sequence>
<comment type="function">
    <text evidence="14 19">Bifunctional enzyme that catalyzes the epimerization of the S- and R-forms of NAD(P)HX and the dehydration of the S-form of NAD(P)HX at the expense of ADP, which is converted to AMP. This allows the repair of both epimers of NAD(P)HX, a damaged form of NAD(P)H that is a result of enzymatic or heat-dependent hydration.</text>
</comment>
<feature type="binding site" evidence="18">
    <location>
        <position position="63"/>
    </location>
    <ligand>
        <name>K(+)</name>
        <dbReference type="ChEBI" id="CHEBI:29103"/>
    </ligand>
</feature>
<evidence type="ECO:0000256" key="2">
    <source>
        <dbReference type="ARBA" id="ARBA00000909"/>
    </source>
</evidence>
<evidence type="ECO:0000256" key="3">
    <source>
        <dbReference type="ARBA" id="ARBA00006001"/>
    </source>
</evidence>
<dbReference type="PANTHER" id="PTHR12592">
    <property type="entry name" value="ATP-DEPENDENT (S)-NAD(P)H-HYDRATE DEHYDRATASE FAMILY MEMBER"/>
    <property type="match status" value="1"/>
</dbReference>
<comment type="subunit">
    <text evidence="17">Homotetramer.</text>
</comment>
<dbReference type="EC" id="4.2.1.136" evidence="19"/>
<feature type="binding site" evidence="17">
    <location>
        <position position="257"/>
    </location>
    <ligand>
        <name>(6S)-NADPHX</name>
        <dbReference type="ChEBI" id="CHEBI:64076"/>
    </ligand>
</feature>
<keyword evidence="6 17" id="KW-0547">Nucleotide-binding</keyword>
<comment type="catalytic activity">
    <reaction evidence="2 18 19">
        <text>(6R)-NADPHX = (6S)-NADPHX</text>
        <dbReference type="Rhea" id="RHEA:32227"/>
        <dbReference type="ChEBI" id="CHEBI:64076"/>
        <dbReference type="ChEBI" id="CHEBI:64077"/>
        <dbReference type="EC" id="5.1.99.6"/>
    </reaction>
</comment>
<evidence type="ECO:0000256" key="14">
    <source>
        <dbReference type="ARBA" id="ARBA00025153"/>
    </source>
</evidence>
<evidence type="ECO:0000256" key="4">
    <source>
        <dbReference type="ARBA" id="ARBA00009524"/>
    </source>
</evidence>
<dbReference type="Proteomes" id="UP000252792">
    <property type="component" value="Unassembled WGS sequence"/>
</dbReference>
<dbReference type="InterPro" id="IPR030677">
    <property type="entry name" value="Nnr"/>
</dbReference>
<feature type="domain" description="YjeF C-terminal" evidence="20">
    <location>
        <begin position="223"/>
        <end position="511"/>
    </location>
</feature>
<evidence type="ECO:0000313" key="22">
    <source>
        <dbReference type="EMBL" id="RBP83450.1"/>
    </source>
</evidence>
<feature type="binding site" evidence="18">
    <location>
        <position position="159"/>
    </location>
    <ligand>
        <name>K(+)</name>
        <dbReference type="ChEBI" id="CHEBI:29103"/>
    </ligand>
</feature>
<feature type="binding site" evidence="17">
    <location>
        <position position="456"/>
    </location>
    <ligand>
        <name>AMP</name>
        <dbReference type="ChEBI" id="CHEBI:456215"/>
    </ligand>
</feature>
<comment type="function">
    <text evidence="18">Catalyzes the epimerization of the S- and R-forms of NAD(P)HX, a damaged form of NAD(P)H that is a result of enzymatic or heat-dependent hydration. This is a prerequisite for the S-specific NAD(P)H-hydrate dehydratase to allow the repair of both epimers of NAD(P)HX.</text>
</comment>
<keyword evidence="10 17" id="KW-0520">NAD</keyword>
<evidence type="ECO:0000256" key="19">
    <source>
        <dbReference type="PIRNR" id="PIRNR017184"/>
    </source>
</evidence>
<evidence type="ECO:0000256" key="7">
    <source>
        <dbReference type="ARBA" id="ARBA00022840"/>
    </source>
</evidence>
<dbReference type="EMBL" id="QNSE01000006">
    <property type="protein sequence ID" value="RBP83450.1"/>
    <property type="molecule type" value="Genomic_DNA"/>
</dbReference>
<dbReference type="NCBIfam" id="TIGR00197">
    <property type="entry name" value="yjeF_nterm"/>
    <property type="match status" value="1"/>
</dbReference>
<comment type="caution">
    <text evidence="22">The sequence shown here is derived from an EMBL/GenBank/DDBJ whole genome shotgun (WGS) entry which is preliminary data.</text>
</comment>
<dbReference type="InterPro" id="IPR004443">
    <property type="entry name" value="YjeF_N_dom"/>
</dbReference>
<evidence type="ECO:0000256" key="8">
    <source>
        <dbReference type="ARBA" id="ARBA00022857"/>
    </source>
</evidence>
<feature type="binding site" evidence="18">
    <location>
        <position position="156"/>
    </location>
    <ligand>
        <name>(6S)-NADPHX</name>
        <dbReference type="ChEBI" id="CHEBI:64076"/>
    </ligand>
</feature>
<evidence type="ECO:0000256" key="15">
    <source>
        <dbReference type="ARBA" id="ARBA00048238"/>
    </source>
</evidence>
<comment type="similarity">
    <text evidence="18">Belongs to the NnrE/AIBP family.</text>
</comment>
<comment type="cofactor">
    <cofactor evidence="17">
        <name>Mg(2+)</name>
        <dbReference type="ChEBI" id="CHEBI:18420"/>
    </cofactor>
</comment>
<feature type="binding site" evidence="17">
    <location>
        <position position="323"/>
    </location>
    <ligand>
        <name>(6S)-NADPHX</name>
        <dbReference type="ChEBI" id="CHEBI:64076"/>
    </ligand>
</feature>
<comment type="catalytic activity">
    <reaction evidence="1 18 19">
        <text>(6R)-NADHX = (6S)-NADHX</text>
        <dbReference type="Rhea" id="RHEA:32215"/>
        <dbReference type="ChEBI" id="CHEBI:64074"/>
        <dbReference type="ChEBI" id="CHEBI:64075"/>
        <dbReference type="EC" id="5.1.99.6"/>
    </reaction>
</comment>
<feature type="binding site" evidence="17">
    <location>
        <position position="457"/>
    </location>
    <ligand>
        <name>(6S)-NADPHX</name>
        <dbReference type="ChEBI" id="CHEBI:64076"/>
    </ligand>
</feature>
<comment type="catalytic activity">
    <reaction evidence="16 17 19">
        <text>(6S)-NADPHX + ADP = AMP + phosphate + NADPH + H(+)</text>
        <dbReference type="Rhea" id="RHEA:32235"/>
        <dbReference type="ChEBI" id="CHEBI:15378"/>
        <dbReference type="ChEBI" id="CHEBI:43474"/>
        <dbReference type="ChEBI" id="CHEBI:57783"/>
        <dbReference type="ChEBI" id="CHEBI:64076"/>
        <dbReference type="ChEBI" id="CHEBI:456215"/>
        <dbReference type="ChEBI" id="CHEBI:456216"/>
        <dbReference type="EC" id="4.2.1.136"/>
    </reaction>
</comment>
<keyword evidence="8 17" id="KW-0521">NADP</keyword>
<dbReference type="NCBIfam" id="TIGR00196">
    <property type="entry name" value="yjeF_cterm"/>
    <property type="match status" value="1"/>
</dbReference>
<accession>A0A366JAM2</accession>
<dbReference type="PROSITE" id="PS01050">
    <property type="entry name" value="YJEF_C_2"/>
    <property type="match status" value="1"/>
</dbReference>
<comment type="caution">
    <text evidence="18">Lacks conserved residue(s) required for the propagation of feature annotation.</text>
</comment>
<dbReference type="Pfam" id="PF01256">
    <property type="entry name" value="Carb_kinase"/>
    <property type="match status" value="1"/>
</dbReference>
<evidence type="ECO:0000256" key="17">
    <source>
        <dbReference type="HAMAP-Rule" id="MF_01965"/>
    </source>
</evidence>
<evidence type="ECO:0000259" key="21">
    <source>
        <dbReference type="PROSITE" id="PS51385"/>
    </source>
</evidence>
<dbReference type="Gene3D" id="3.40.50.10260">
    <property type="entry name" value="YjeF N-terminal domain"/>
    <property type="match status" value="1"/>
</dbReference>
<evidence type="ECO:0000256" key="6">
    <source>
        <dbReference type="ARBA" id="ARBA00022741"/>
    </source>
</evidence>
<feature type="binding site" evidence="17">
    <location>
        <begin position="427"/>
        <end position="431"/>
    </location>
    <ligand>
        <name>AMP</name>
        <dbReference type="ChEBI" id="CHEBI:456215"/>
    </ligand>
</feature>
<reference evidence="22 23" key="1">
    <citation type="submission" date="2018-06" db="EMBL/GenBank/DDBJ databases">
        <title>Genomic Encyclopedia of Type Strains, Phase III (KMG-III): the genomes of soil and plant-associated and newly described type strains.</title>
        <authorList>
            <person name="Whitman W."/>
        </authorList>
    </citation>
    <scope>NUCLEOTIDE SEQUENCE [LARGE SCALE GENOMIC DNA]</scope>
    <source>
        <strain evidence="22 23">CECT 7377</strain>
    </source>
</reference>
<dbReference type="SUPFAM" id="SSF53613">
    <property type="entry name" value="Ribokinase-like"/>
    <property type="match status" value="1"/>
</dbReference>
<dbReference type="SUPFAM" id="SSF64153">
    <property type="entry name" value="YjeF N-terminal domain-like"/>
    <property type="match status" value="1"/>
</dbReference>
<dbReference type="InterPro" id="IPR029056">
    <property type="entry name" value="Ribokinase-like"/>
</dbReference>
<feature type="binding site" evidence="18">
    <location>
        <begin position="127"/>
        <end position="133"/>
    </location>
    <ligand>
        <name>(6S)-NADPHX</name>
        <dbReference type="ChEBI" id="CHEBI:64076"/>
    </ligand>
</feature>
<comment type="catalytic activity">
    <reaction evidence="15 17 19">
        <text>(6S)-NADHX + ADP = AMP + phosphate + NADH + H(+)</text>
        <dbReference type="Rhea" id="RHEA:32223"/>
        <dbReference type="ChEBI" id="CHEBI:15378"/>
        <dbReference type="ChEBI" id="CHEBI:43474"/>
        <dbReference type="ChEBI" id="CHEBI:57945"/>
        <dbReference type="ChEBI" id="CHEBI:64074"/>
        <dbReference type="ChEBI" id="CHEBI:456215"/>
        <dbReference type="ChEBI" id="CHEBI:456216"/>
        <dbReference type="EC" id="4.2.1.136"/>
    </reaction>
</comment>
<comment type="similarity">
    <text evidence="3 19">In the N-terminal section; belongs to the NnrE/AIBP family.</text>
</comment>
<evidence type="ECO:0000256" key="5">
    <source>
        <dbReference type="ARBA" id="ARBA00022723"/>
    </source>
</evidence>
<evidence type="ECO:0000256" key="16">
    <source>
        <dbReference type="ARBA" id="ARBA00049209"/>
    </source>
</evidence>
<organism evidence="22 23">
    <name type="scientific">Marinomonas rhizomae</name>
    <dbReference type="NCBI Taxonomy" id="491948"/>
    <lineage>
        <taxon>Bacteria</taxon>
        <taxon>Pseudomonadati</taxon>
        <taxon>Pseudomonadota</taxon>
        <taxon>Gammaproteobacteria</taxon>
        <taxon>Oceanospirillales</taxon>
        <taxon>Oceanospirillaceae</taxon>
        <taxon>Marinomonas</taxon>
    </lineage>
</organism>
<comment type="similarity">
    <text evidence="17">Belongs to the NnrD/CARKD family.</text>
</comment>
<feature type="binding site" evidence="18">
    <location>
        <begin position="62"/>
        <end position="66"/>
    </location>
    <ligand>
        <name>(6S)-NADPHX</name>
        <dbReference type="ChEBI" id="CHEBI:64076"/>
    </ligand>
</feature>
<dbReference type="InterPro" id="IPR036652">
    <property type="entry name" value="YjeF_N_dom_sf"/>
</dbReference>
<name>A0A366JAM2_9GAMM</name>
<dbReference type="AlphaFoldDB" id="A0A366JAM2"/>
<feature type="binding site" evidence="17">
    <location>
        <position position="378"/>
    </location>
    <ligand>
        <name>(6S)-NADPHX</name>
        <dbReference type="ChEBI" id="CHEBI:64076"/>
    </ligand>
</feature>
<dbReference type="Gene3D" id="3.40.1190.20">
    <property type="match status" value="1"/>
</dbReference>
<evidence type="ECO:0000256" key="9">
    <source>
        <dbReference type="ARBA" id="ARBA00022958"/>
    </source>
</evidence>
<keyword evidence="11 18" id="KW-0413">Isomerase</keyword>
<dbReference type="GO" id="GO:0052855">
    <property type="term" value="F:ADP-dependent NAD(P)H-hydrate dehydratase activity"/>
    <property type="evidence" value="ECO:0007669"/>
    <property type="project" value="UniProtKB-UniRule"/>
</dbReference>
<dbReference type="Pfam" id="PF03853">
    <property type="entry name" value="YjeF_N"/>
    <property type="match status" value="1"/>
</dbReference>
<dbReference type="PIRSF" id="PIRSF017184">
    <property type="entry name" value="Nnr"/>
    <property type="match status" value="1"/>
</dbReference>
<dbReference type="PROSITE" id="PS51383">
    <property type="entry name" value="YJEF_C_3"/>
    <property type="match status" value="1"/>
</dbReference>
<gene>
    <name evidence="18" type="primary">nnrE</name>
    <name evidence="17" type="synonym">nnrD</name>
    <name evidence="22" type="ORF">DFP80_10695</name>
</gene>
<keyword evidence="5 18" id="KW-0479">Metal-binding</keyword>